<evidence type="ECO:0000256" key="8">
    <source>
        <dbReference type="ARBA" id="ARBA00071414"/>
    </source>
</evidence>
<dbReference type="InterPro" id="IPR019783">
    <property type="entry name" value="SDO1/SBDS_N"/>
</dbReference>
<accession>A0AAV5QJL2</accession>
<evidence type="ECO:0000259" key="10">
    <source>
        <dbReference type="Pfam" id="PF09377"/>
    </source>
</evidence>
<keyword evidence="5" id="KW-0690">Ribosome biogenesis</keyword>
<evidence type="ECO:0000256" key="3">
    <source>
        <dbReference type="ARBA" id="ARBA00007433"/>
    </source>
</evidence>
<evidence type="ECO:0000313" key="12">
    <source>
        <dbReference type="EMBL" id="GMM34747.1"/>
    </source>
</evidence>
<evidence type="ECO:0000256" key="6">
    <source>
        <dbReference type="ARBA" id="ARBA00023242"/>
    </source>
</evidence>
<feature type="domain" description="Ribosome maturation protein SDO1/SBDS C-terminal" evidence="11">
    <location>
        <begin position="174"/>
        <end position="244"/>
    </location>
</feature>
<dbReference type="InterPro" id="IPR037188">
    <property type="entry name" value="Sdo1/SBDS_central_sf"/>
</dbReference>
<evidence type="ECO:0000313" key="13">
    <source>
        <dbReference type="Proteomes" id="UP001360560"/>
    </source>
</evidence>
<dbReference type="GeneID" id="90072726"/>
<dbReference type="EMBL" id="BTFZ01000003">
    <property type="protein sequence ID" value="GMM34747.1"/>
    <property type="molecule type" value="Genomic_DNA"/>
</dbReference>
<feature type="domain" description="Ribosome maturation protein SDO1/SBDS N-terminal" evidence="9">
    <location>
        <begin position="14"/>
        <end position="101"/>
    </location>
</feature>
<dbReference type="Gene3D" id="1.10.10.900">
    <property type="entry name" value="SBDS protein C-terminal domain, subdomain 1"/>
    <property type="match status" value="1"/>
</dbReference>
<keyword evidence="6" id="KW-0539">Nucleus</keyword>
<dbReference type="InterPro" id="IPR002140">
    <property type="entry name" value="Sdo1/SBDS"/>
</dbReference>
<evidence type="ECO:0000256" key="5">
    <source>
        <dbReference type="ARBA" id="ARBA00022517"/>
    </source>
</evidence>
<dbReference type="GO" id="GO:0042256">
    <property type="term" value="P:cytosolic ribosome assembly"/>
    <property type="evidence" value="ECO:0007669"/>
    <property type="project" value="InterPro"/>
</dbReference>
<dbReference type="SUPFAM" id="SSF109728">
    <property type="entry name" value="Hypothetical protein AF0491, middle domain"/>
    <property type="match status" value="1"/>
</dbReference>
<dbReference type="PANTHER" id="PTHR10927">
    <property type="entry name" value="RIBOSOME MATURATION PROTEIN SBDS"/>
    <property type="match status" value="1"/>
</dbReference>
<proteinExistence type="inferred from homology"/>
<dbReference type="PROSITE" id="PS01267">
    <property type="entry name" value="UPF0023"/>
    <property type="match status" value="1"/>
</dbReference>
<dbReference type="GO" id="GO:0005634">
    <property type="term" value="C:nucleus"/>
    <property type="evidence" value="ECO:0007669"/>
    <property type="project" value="UniProtKB-SubCell"/>
</dbReference>
<keyword evidence="13" id="KW-1185">Reference proteome</keyword>
<dbReference type="NCBIfam" id="TIGR00291">
    <property type="entry name" value="RNA_SBDS"/>
    <property type="match status" value="1"/>
</dbReference>
<evidence type="ECO:0000259" key="11">
    <source>
        <dbReference type="Pfam" id="PF20268"/>
    </source>
</evidence>
<protein>
    <recommendedName>
        <fullName evidence="8">Ribosome maturation protein SDO1</fullName>
    </recommendedName>
</protein>
<dbReference type="Pfam" id="PF01172">
    <property type="entry name" value="SBDS_N"/>
    <property type="match status" value="1"/>
</dbReference>
<organism evidence="12 13">
    <name type="scientific">Saccharomycopsis crataegensis</name>
    <dbReference type="NCBI Taxonomy" id="43959"/>
    <lineage>
        <taxon>Eukaryota</taxon>
        <taxon>Fungi</taxon>
        <taxon>Dikarya</taxon>
        <taxon>Ascomycota</taxon>
        <taxon>Saccharomycotina</taxon>
        <taxon>Saccharomycetes</taxon>
        <taxon>Saccharomycopsidaceae</taxon>
        <taxon>Saccharomycopsis</taxon>
    </lineage>
</organism>
<reference evidence="12 13" key="1">
    <citation type="journal article" date="2023" name="Elife">
        <title>Identification of key yeast species and microbe-microbe interactions impacting larval growth of Drosophila in the wild.</title>
        <authorList>
            <person name="Mure A."/>
            <person name="Sugiura Y."/>
            <person name="Maeda R."/>
            <person name="Honda K."/>
            <person name="Sakurai N."/>
            <person name="Takahashi Y."/>
            <person name="Watada M."/>
            <person name="Katoh T."/>
            <person name="Gotoh A."/>
            <person name="Gotoh Y."/>
            <person name="Taniguchi I."/>
            <person name="Nakamura K."/>
            <person name="Hayashi T."/>
            <person name="Katayama T."/>
            <person name="Uemura T."/>
            <person name="Hattori Y."/>
        </authorList>
    </citation>
    <scope>NUCLEOTIDE SEQUENCE [LARGE SCALE GENOMIC DNA]</scope>
    <source>
        <strain evidence="12 13">SC-9</strain>
    </source>
</reference>
<comment type="similarity">
    <text evidence="3">Belongs to the SDO1/SBDS family.</text>
</comment>
<dbReference type="InterPro" id="IPR046928">
    <property type="entry name" value="SDO1/SBDS_C"/>
</dbReference>
<sequence length="254" mass="28881">MVINQPMSQIRLTNVSLVRLKKGKKRFEVACYQNKVQDYRSGVEKDLDEVLQIPRVFFNVSKGLVAPNEDLQKAFGTTDTDKVVLEILSKGEIQLGEKERQLNIQNINKEILTIISTKCINPKSRKRYPPSIINKVLAELNYNVLPNKSAKSQALEIIKLLIAKQIIPIARAKMRVRIVWNGKEAKKNMEKIKELFNETESEDYVGNEMWECHAVIDPVNYKPLVELVAGDKVRQKGSIEVLEMAVVGEGDTSF</sequence>
<evidence type="ECO:0000256" key="4">
    <source>
        <dbReference type="ARBA" id="ARBA00022490"/>
    </source>
</evidence>
<evidence type="ECO:0000256" key="7">
    <source>
        <dbReference type="ARBA" id="ARBA00049708"/>
    </source>
</evidence>
<comment type="caution">
    <text evidence="12">The sequence shown here is derived from an EMBL/GenBank/DDBJ whole genome shotgun (WGS) entry which is preliminary data.</text>
</comment>
<dbReference type="Gene3D" id="3.30.1250.10">
    <property type="entry name" value="Ribosome maturation protein SBDS, N-terminal domain"/>
    <property type="match status" value="1"/>
</dbReference>
<dbReference type="Pfam" id="PF09377">
    <property type="entry name" value="SBDS_domain_II"/>
    <property type="match status" value="1"/>
</dbReference>
<dbReference type="Gene3D" id="3.30.70.240">
    <property type="match status" value="1"/>
</dbReference>
<name>A0AAV5QJL2_9ASCO</name>
<dbReference type="PANTHER" id="PTHR10927:SF1">
    <property type="entry name" value="RIBOSOME MATURATION PROTEIN SBDS"/>
    <property type="match status" value="1"/>
</dbReference>
<dbReference type="Proteomes" id="UP001360560">
    <property type="component" value="Unassembled WGS sequence"/>
</dbReference>
<gene>
    <name evidence="12" type="ORF">DASC09_020720</name>
</gene>
<dbReference type="InterPro" id="IPR018023">
    <property type="entry name" value="Ribosome_mat_SBDS_CS"/>
</dbReference>
<dbReference type="Pfam" id="PF20268">
    <property type="entry name" value="SBDS_C"/>
    <property type="match status" value="1"/>
</dbReference>
<comment type="subunit">
    <text evidence="7">Associates with the 60S ribosomal subunit.</text>
</comment>
<dbReference type="InterPro" id="IPR018978">
    <property type="entry name" value="SDO1/SBDS_central"/>
</dbReference>
<evidence type="ECO:0000259" key="9">
    <source>
        <dbReference type="Pfam" id="PF01172"/>
    </source>
</evidence>
<dbReference type="GO" id="GO:0005737">
    <property type="term" value="C:cytoplasm"/>
    <property type="evidence" value="ECO:0007669"/>
    <property type="project" value="UniProtKB-SubCell"/>
</dbReference>
<keyword evidence="4" id="KW-0963">Cytoplasm</keyword>
<evidence type="ECO:0000256" key="1">
    <source>
        <dbReference type="ARBA" id="ARBA00004123"/>
    </source>
</evidence>
<dbReference type="RefSeq" id="XP_064851747.1">
    <property type="nucleotide sequence ID" value="XM_064995675.1"/>
</dbReference>
<evidence type="ECO:0000256" key="2">
    <source>
        <dbReference type="ARBA" id="ARBA00004496"/>
    </source>
</evidence>
<dbReference type="SUPFAM" id="SSF89895">
    <property type="entry name" value="FYSH domain"/>
    <property type="match status" value="1"/>
</dbReference>
<dbReference type="FunFam" id="3.30.1250.10:FF:000001">
    <property type="entry name" value="SBDS, ribosome maturation factor"/>
    <property type="match status" value="1"/>
</dbReference>
<dbReference type="AlphaFoldDB" id="A0AAV5QJL2"/>
<dbReference type="InterPro" id="IPR036786">
    <property type="entry name" value="Ribosome_mat_SBDS_N_sf"/>
</dbReference>
<comment type="subcellular location">
    <subcellularLocation>
        <location evidence="2">Cytoplasm</location>
    </subcellularLocation>
    <subcellularLocation>
        <location evidence="1">Nucleus</location>
    </subcellularLocation>
</comment>
<feature type="domain" description="Ribosome maturation protein SDO1/SBDS central" evidence="10">
    <location>
        <begin position="109"/>
        <end position="172"/>
    </location>
</feature>
<dbReference type="InterPro" id="IPR039100">
    <property type="entry name" value="Sdo1/SBDS-like"/>
</dbReference>